<evidence type="ECO:0000313" key="4">
    <source>
        <dbReference type="Proteomes" id="UP001431784"/>
    </source>
</evidence>
<dbReference type="InterPro" id="IPR012480">
    <property type="entry name" value="Hepar_II_III_C"/>
</dbReference>
<evidence type="ECO:0000259" key="2">
    <source>
        <dbReference type="Pfam" id="PF07940"/>
    </source>
</evidence>
<dbReference type="SUPFAM" id="SSF48230">
    <property type="entry name" value="Chondroitin AC/alginate lyase"/>
    <property type="match status" value="1"/>
</dbReference>
<name>A0ABT5TET9_9RHOB</name>
<comment type="subcellular location">
    <subcellularLocation>
        <location evidence="1">Cell envelope</location>
    </subcellularLocation>
</comment>
<proteinExistence type="predicted"/>
<reference evidence="3" key="1">
    <citation type="submission" date="2023-02" db="EMBL/GenBank/DDBJ databases">
        <title>Description of Roseinatronobacter alkalisoli sp. nov., an alkaliphilic bacerium isolated from soda soil.</title>
        <authorList>
            <person name="Wei W."/>
        </authorList>
    </citation>
    <scope>NUCLEOTIDE SEQUENCE</scope>
    <source>
        <strain evidence="3">HJB301</strain>
    </source>
</reference>
<comment type="caution">
    <text evidence="3">The sequence shown here is derived from an EMBL/GenBank/DDBJ whole genome shotgun (WGS) entry which is preliminary data.</text>
</comment>
<evidence type="ECO:0000313" key="3">
    <source>
        <dbReference type="EMBL" id="MDD7973521.1"/>
    </source>
</evidence>
<dbReference type="Pfam" id="PF07940">
    <property type="entry name" value="Hepar_II_III_C"/>
    <property type="match status" value="1"/>
</dbReference>
<protein>
    <submittedName>
        <fullName evidence="3">Heparinase II/III family protein</fullName>
    </submittedName>
</protein>
<sequence>MFFEKMTTEQLSGGLERTGPWAPFPKIDDRAAWQAVRKVPRLALSVDAILNYAEQVMTAEIDQLSGTMYMEFMRSGNRLQYEQNYFRRRAELSHLVMAECLTAESRYLDRIIDYIWAILGEIYWCIPAHNFAGQHDMVMHKRPNPWHPDDPLPIPDDEYLDLFNCETAAILAEACYLLGPVLQEQTPSLYHLVHREIERHTFARLESQVLFGWYHGKNNWTPWCAHNLLLAATYVIDDHDRLVTLASKLMVPMQRFFDNLEDSGSCIEGPSYWVVSAGRLAGFIELVESRFGVRLGFEHSDKFRAFGSHIACLHIGENQFVNFADGAFKVDLDHGLLAHYAQMIGNETLAGLVSEDIDRVALRKLDRPVAERHHNEYNRQTLVHLTRLMFWTPNLPNRAGIKHECSVWLSDMEVLIARENEHPGKGLMLSVIAGTNDPKINHHSHNDVGHFSVCLNGWPMIIDLGQGAYSKATFGEARYDMWHISSEGHNVPRVNGILQRPGAGAEAREVTFRREGTVSTLILDAAPSYFAEAKGRQILRQIAFDHGSGRIEIEDHIELPEGLSSFELPLHIVDCEVSSSPSGALILSSEAGQMEIGFSNLDVACVETINLTDPRHSEVWGPRVKRILLRAGNPVADHFTQTISIRALPPRKTSAREGPRCRIKLGSDAGGGRIVR</sequence>
<evidence type="ECO:0000256" key="1">
    <source>
        <dbReference type="ARBA" id="ARBA00004196"/>
    </source>
</evidence>
<dbReference type="Gene3D" id="2.70.98.70">
    <property type="match status" value="1"/>
</dbReference>
<feature type="domain" description="Heparinase II/III-like C-terminal" evidence="2">
    <location>
        <begin position="438"/>
        <end position="603"/>
    </location>
</feature>
<dbReference type="Gene3D" id="1.50.10.100">
    <property type="entry name" value="Chondroitin AC/alginate lyase"/>
    <property type="match status" value="1"/>
</dbReference>
<dbReference type="InterPro" id="IPR008929">
    <property type="entry name" value="Chondroitin_lyas"/>
</dbReference>
<organism evidence="3 4">
    <name type="scientific">Roseinatronobacter alkalisoli</name>
    <dbReference type="NCBI Taxonomy" id="3028235"/>
    <lineage>
        <taxon>Bacteria</taxon>
        <taxon>Pseudomonadati</taxon>
        <taxon>Pseudomonadota</taxon>
        <taxon>Alphaproteobacteria</taxon>
        <taxon>Rhodobacterales</taxon>
        <taxon>Paracoccaceae</taxon>
        <taxon>Roseinatronobacter</taxon>
    </lineage>
</organism>
<dbReference type="EMBL" id="JAQZSM010000037">
    <property type="protein sequence ID" value="MDD7973521.1"/>
    <property type="molecule type" value="Genomic_DNA"/>
</dbReference>
<gene>
    <name evidence="3" type="ORF">PUT78_20890</name>
</gene>
<dbReference type="Proteomes" id="UP001431784">
    <property type="component" value="Unassembled WGS sequence"/>
</dbReference>
<keyword evidence="4" id="KW-1185">Reference proteome</keyword>
<accession>A0ABT5TET9</accession>